<evidence type="ECO:0000256" key="3">
    <source>
        <dbReference type="ARBA" id="ARBA00012057"/>
    </source>
</evidence>
<comment type="function">
    <text evidence="10">Catalyzes the 1,3-allylic rearrangement of the homoallylic substrate isopentenyl (IPP) to its highly electrophilic allylic isomer, dimethylallyl diphosphate (DMAPP).</text>
</comment>
<feature type="binding site" evidence="10">
    <location>
        <position position="131"/>
    </location>
    <ligand>
        <name>Mn(2+)</name>
        <dbReference type="ChEBI" id="CHEBI:29035"/>
    </ligand>
</feature>
<name>A0A917S6H9_9ACTN</name>
<comment type="cofactor">
    <cofactor evidence="10">
        <name>Mn(2+)</name>
        <dbReference type="ChEBI" id="CHEBI:29035"/>
    </cofactor>
    <text evidence="10">Binds 1 Mn(2+) ion per subunit.</text>
</comment>
<evidence type="ECO:0000256" key="1">
    <source>
        <dbReference type="ARBA" id="ARBA00004826"/>
    </source>
</evidence>
<feature type="binding site" evidence="10">
    <location>
        <position position="104"/>
    </location>
    <ligand>
        <name>Mg(2+)</name>
        <dbReference type="ChEBI" id="CHEBI:18420"/>
    </ligand>
</feature>
<dbReference type="GO" id="GO:0050992">
    <property type="term" value="P:dimethylallyl diphosphate biosynthetic process"/>
    <property type="evidence" value="ECO:0007669"/>
    <property type="project" value="UniProtKB-UniRule"/>
</dbReference>
<dbReference type="GO" id="GO:0004452">
    <property type="term" value="F:isopentenyl-diphosphate delta-isomerase activity"/>
    <property type="evidence" value="ECO:0007669"/>
    <property type="project" value="UniProtKB-UniRule"/>
</dbReference>
<dbReference type="InterPro" id="IPR056375">
    <property type="entry name" value="Idi_bact"/>
</dbReference>
<evidence type="ECO:0000256" key="11">
    <source>
        <dbReference type="PIRSR" id="PIRSR018427-1"/>
    </source>
</evidence>
<evidence type="ECO:0000256" key="4">
    <source>
        <dbReference type="ARBA" id="ARBA00022490"/>
    </source>
</evidence>
<gene>
    <name evidence="10 13" type="primary">idi</name>
    <name evidence="13" type="ORF">GCM10011575_20390</name>
</gene>
<evidence type="ECO:0000259" key="12">
    <source>
        <dbReference type="PROSITE" id="PS51462"/>
    </source>
</evidence>
<dbReference type="GO" id="GO:0005737">
    <property type="term" value="C:cytoplasm"/>
    <property type="evidence" value="ECO:0007669"/>
    <property type="project" value="UniProtKB-SubCell"/>
</dbReference>
<dbReference type="GO" id="GO:0046872">
    <property type="term" value="F:metal ion binding"/>
    <property type="evidence" value="ECO:0007669"/>
    <property type="project" value="UniProtKB-KW"/>
</dbReference>
<dbReference type="InterPro" id="IPR011876">
    <property type="entry name" value="IsopentenylPP_isomerase_typ1"/>
</dbReference>
<keyword evidence="7 10" id="KW-0464">Manganese</keyword>
<evidence type="ECO:0000256" key="7">
    <source>
        <dbReference type="ARBA" id="ARBA00023211"/>
    </source>
</evidence>
<dbReference type="Pfam" id="PF00293">
    <property type="entry name" value="NUDIX"/>
    <property type="match status" value="1"/>
</dbReference>
<proteinExistence type="inferred from homology"/>
<comment type="cofactor">
    <cofactor evidence="10">
        <name>Mg(2+)</name>
        <dbReference type="ChEBI" id="CHEBI:18420"/>
    </cofactor>
    <text evidence="10">Binds 1 Mg(2+) ion per subunit. The magnesium ion binds only when substrate is bound.</text>
</comment>
<keyword evidence="14" id="KW-1185">Reference proteome</keyword>
<evidence type="ECO:0000256" key="9">
    <source>
        <dbReference type="ARBA" id="ARBA00023235"/>
    </source>
</evidence>
<evidence type="ECO:0000313" key="13">
    <source>
        <dbReference type="EMBL" id="GGL61726.1"/>
    </source>
</evidence>
<evidence type="ECO:0000256" key="10">
    <source>
        <dbReference type="HAMAP-Rule" id="MF_00202"/>
    </source>
</evidence>
<dbReference type="PANTHER" id="PTHR10885">
    <property type="entry name" value="ISOPENTENYL-DIPHOSPHATE DELTA-ISOMERASE"/>
    <property type="match status" value="1"/>
</dbReference>
<keyword evidence="8 10" id="KW-0414">Isoprene biosynthesis</keyword>
<accession>A0A917S6H9</accession>
<reference evidence="13" key="2">
    <citation type="submission" date="2020-09" db="EMBL/GenBank/DDBJ databases">
        <authorList>
            <person name="Sun Q."/>
            <person name="Zhou Y."/>
        </authorList>
    </citation>
    <scope>NUCLEOTIDE SEQUENCE</scope>
    <source>
        <strain evidence="13">CGMCC 4.7306</strain>
    </source>
</reference>
<comment type="similarity">
    <text evidence="2 10">Belongs to the IPP isomerase type 1 family.</text>
</comment>
<feature type="domain" description="Nudix hydrolase" evidence="12">
    <location>
        <begin position="47"/>
        <end position="183"/>
    </location>
</feature>
<dbReference type="SUPFAM" id="SSF55811">
    <property type="entry name" value="Nudix"/>
    <property type="match status" value="1"/>
</dbReference>
<keyword evidence="9 10" id="KW-0413">Isomerase</keyword>
<dbReference type="AlphaFoldDB" id="A0A917S6H9"/>
<dbReference type="NCBIfam" id="NF002995">
    <property type="entry name" value="PRK03759.1"/>
    <property type="match status" value="1"/>
</dbReference>
<evidence type="ECO:0000256" key="2">
    <source>
        <dbReference type="ARBA" id="ARBA00007579"/>
    </source>
</evidence>
<evidence type="ECO:0000256" key="6">
    <source>
        <dbReference type="ARBA" id="ARBA00022842"/>
    </source>
</evidence>
<feature type="binding site" evidence="10">
    <location>
        <position position="49"/>
    </location>
    <ligand>
        <name>Mn(2+)</name>
        <dbReference type="ChEBI" id="CHEBI:29035"/>
    </ligand>
</feature>
<evidence type="ECO:0000313" key="14">
    <source>
        <dbReference type="Proteomes" id="UP000613840"/>
    </source>
</evidence>
<evidence type="ECO:0000256" key="8">
    <source>
        <dbReference type="ARBA" id="ARBA00023229"/>
    </source>
</evidence>
<dbReference type="Proteomes" id="UP000613840">
    <property type="component" value="Unassembled WGS sequence"/>
</dbReference>
<dbReference type="InterPro" id="IPR000086">
    <property type="entry name" value="NUDIX_hydrolase_dom"/>
</dbReference>
<keyword evidence="4 10" id="KW-0963">Cytoplasm</keyword>
<dbReference type="EMBL" id="BMMZ01000004">
    <property type="protein sequence ID" value="GGL61726.1"/>
    <property type="molecule type" value="Genomic_DNA"/>
</dbReference>
<feature type="active site" evidence="10 11">
    <location>
        <position position="84"/>
    </location>
</feature>
<comment type="caution">
    <text evidence="13">The sequence shown here is derived from an EMBL/GenBank/DDBJ whole genome shotgun (WGS) entry which is preliminary data.</text>
</comment>
<comment type="pathway">
    <text evidence="1 10">Isoprenoid biosynthesis; dimethylallyl diphosphate biosynthesis; dimethylallyl diphosphate from isopentenyl diphosphate: step 1/1.</text>
</comment>
<keyword evidence="6 10" id="KW-0460">Magnesium</keyword>
<dbReference type="PROSITE" id="PS51462">
    <property type="entry name" value="NUDIX"/>
    <property type="match status" value="1"/>
</dbReference>
<dbReference type="GO" id="GO:0008299">
    <property type="term" value="P:isoprenoid biosynthetic process"/>
    <property type="evidence" value="ECO:0007669"/>
    <property type="project" value="UniProtKB-UniRule"/>
</dbReference>
<dbReference type="PANTHER" id="PTHR10885:SF0">
    <property type="entry name" value="ISOPENTENYL-DIPHOSPHATE DELTA-ISOMERASE"/>
    <property type="match status" value="1"/>
</dbReference>
<evidence type="ECO:0000256" key="5">
    <source>
        <dbReference type="ARBA" id="ARBA00022723"/>
    </source>
</evidence>
<dbReference type="Gene3D" id="3.90.79.10">
    <property type="entry name" value="Nucleoside Triphosphate Pyrophosphohydrolase"/>
    <property type="match status" value="1"/>
</dbReference>
<dbReference type="HAMAP" id="MF_00202">
    <property type="entry name" value="Idi"/>
    <property type="match status" value="1"/>
</dbReference>
<protein>
    <recommendedName>
        <fullName evidence="3 10">Isopentenyl-diphosphate Delta-isomerase</fullName>
        <shortName evidence="10">IPP isomerase</shortName>
        <ecNumber evidence="3 10">5.3.3.2</ecNumber>
    </recommendedName>
    <alternativeName>
        <fullName evidence="10">IPP:DMAPP isomerase</fullName>
    </alternativeName>
    <alternativeName>
        <fullName evidence="10">Isopentenyl pyrophosphate isomerase</fullName>
    </alternativeName>
</protein>
<dbReference type="PIRSF" id="PIRSF018427">
    <property type="entry name" value="Isopntndiph_ism"/>
    <property type="match status" value="1"/>
</dbReference>
<comment type="catalytic activity">
    <reaction evidence="10">
        <text>isopentenyl diphosphate = dimethylallyl diphosphate</text>
        <dbReference type="Rhea" id="RHEA:23284"/>
        <dbReference type="ChEBI" id="CHEBI:57623"/>
        <dbReference type="ChEBI" id="CHEBI:128769"/>
        <dbReference type="EC" id="5.3.3.2"/>
    </reaction>
</comment>
<dbReference type="CDD" id="cd02885">
    <property type="entry name" value="NUDIX_IPP_Isomerase"/>
    <property type="match status" value="1"/>
</dbReference>
<dbReference type="NCBIfam" id="TIGR02150">
    <property type="entry name" value="IPP_isom_1"/>
    <property type="match status" value="1"/>
</dbReference>
<comment type="subcellular location">
    <subcellularLocation>
        <location evidence="10">Cytoplasm</location>
    </subcellularLocation>
</comment>
<organism evidence="13 14">
    <name type="scientific">Microlunatus endophyticus</name>
    <dbReference type="NCBI Taxonomy" id="1716077"/>
    <lineage>
        <taxon>Bacteria</taxon>
        <taxon>Bacillati</taxon>
        <taxon>Actinomycetota</taxon>
        <taxon>Actinomycetes</taxon>
        <taxon>Propionibacteriales</taxon>
        <taxon>Propionibacteriaceae</taxon>
        <taxon>Microlunatus</taxon>
    </lineage>
</organism>
<feature type="binding site" evidence="10">
    <location>
        <position position="86"/>
    </location>
    <ligand>
        <name>Mn(2+)</name>
        <dbReference type="ChEBI" id="CHEBI:29035"/>
    </ligand>
</feature>
<feature type="active site" evidence="10 11">
    <location>
        <position position="133"/>
    </location>
</feature>
<dbReference type="EC" id="5.3.3.2" evidence="3 10"/>
<sequence>MTTERTSMEPMLIGPMAAQGDDVVLVDDQARPIGRRKRLAVHGADTPRHLAFSSWISDPYGRVLLTRRALGKRAWPGVWTNSCCGHPRPGEPVEDAVLRRVNEELGVRVQRLRSLLPEFSYRAVDPSGIVENEFCPVYAATLADPETLAPDADEVMDWVWTSPDEIRAAVRQAPYAFSPWAVGQLAQLGPDAFGAGPDGAVARC</sequence>
<feature type="binding site" evidence="10">
    <location>
        <position position="133"/>
    </location>
    <ligand>
        <name>Mn(2+)</name>
        <dbReference type="ChEBI" id="CHEBI:29035"/>
    </ligand>
</feature>
<keyword evidence="5 10" id="KW-0479">Metal-binding</keyword>
<feature type="binding site" evidence="10">
    <location>
        <position position="42"/>
    </location>
    <ligand>
        <name>Mn(2+)</name>
        <dbReference type="ChEBI" id="CHEBI:29035"/>
    </ligand>
</feature>
<reference evidence="13" key="1">
    <citation type="journal article" date="2014" name="Int. J. Syst. Evol. Microbiol.">
        <title>Complete genome sequence of Corynebacterium casei LMG S-19264T (=DSM 44701T), isolated from a smear-ripened cheese.</title>
        <authorList>
            <consortium name="US DOE Joint Genome Institute (JGI-PGF)"/>
            <person name="Walter F."/>
            <person name="Albersmeier A."/>
            <person name="Kalinowski J."/>
            <person name="Ruckert C."/>
        </authorList>
    </citation>
    <scope>NUCLEOTIDE SEQUENCE</scope>
    <source>
        <strain evidence="13">CGMCC 4.7306</strain>
    </source>
</reference>
<dbReference type="InterPro" id="IPR015797">
    <property type="entry name" value="NUDIX_hydrolase-like_dom_sf"/>
</dbReference>